<dbReference type="EMBL" id="LNCU01000100">
    <property type="protein sequence ID" value="KWV49469.1"/>
    <property type="molecule type" value="Genomic_DNA"/>
</dbReference>
<comment type="caution">
    <text evidence="2">The sequence shown here is derived from an EMBL/GenBank/DDBJ whole genome shotgun (WGS) entry which is preliminary data.</text>
</comment>
<protein>
    <recommendedName>
        <fullName evidence="4">Ornithine cyclodeaminase</fullName>
    </recommendedName>
</protein>
<dbReference type="SUPFAM" id="SSF51735">
    <property type="entry name" value="NAD(P)-binding Rossmann-fold domains"/>
    <property type="match status" value="1"/>
</dbReference>
<proteinExistence type="inferred from homology"/>
<accession>A0A109JIK3</accession>
<dbReference type="Gene3D" id="3.40.50.720">
    <property type="entry name" value="NAD(P)-binding Rossmann-like Domain"/>
    <property type="match status" value="1"/>
</dbReference>
<dbReference type="Gene3D" id="3.30.1780.10">
    <property type="entry name" value="ornithine cyclodeaminase, domain 1"/>
    <property type="match status" value="1"/>
</dbReference>
<evidence type="ECO:0000313" key="2">
    <source>
        <dbReference type="EMBL" id="KWV49469.1"/>
    </source>
</evidence>
<organism evidence="2 3">
    <name type="scientific">Bradyrhizobium macuxiense</name>
    <dbReference type="NCBI Taxonomy" id="1755647"/>
    <lineage>
        <taxon>Bacteria</taxon>
        <taxon>Pseudomonadati</taxon>
        <taxon>Pseudomonadota</taxon>
        <taxon>Alphaproteobacteria</taxon>
        <taxon>Hyphomicrobiales</taxon>
        <taxon>Nitrobacteraceae</taxon>
        <taxon>Bradyrhizobium</taxon>
    </lineage>
</organism>
<dbReference type="Pfam" id="PF02423">
    <property type="entry name" value="OCD_Mu_crystall"/>
    <property type="match status" value="1"/>
</dbReference>
<gene>
    <name evidence="2" type="ORF">AS156_15975</name>
</gene>
<keyword evidence="3" id="KW-1185">Reference proteome</keyword>
<comment type="similarity">
    <text evidence="1">Belongs to the ornithine cyclodeaminase/mu-crystallin family.</text>
</comment>
<evidence type="ECO:0000256" key="1">
    <source>
        <dbReference type="ARBA" id="ARBA00008903"/>
    </source>
</evidence>
<dbReference type="AlphaFoldDB" id="A0A109JIK3"/>
<dbReference type="PIRSF" id="PIRSF001439">
    <property type="entry name" value="CryM"/>
    <property type="match status" value="1"/>
</dbReference>
<dbReference type="PANTHER" id="PTHR13812">
    <property type="entry name" value="KETIMINE REDUCTASE MU-CRYSTALLIN"/>
    <property type="match status" value="1"/>
</dbReference>
<dbReference type="InterPro" id="IPR036291">
    <property type="entry name" value="NAD(P)-bd_dom_sf"/>
</dbReference>
<dbReference type="Proteomes" id="UP000057737">
    <property type="component" value="Unassembled WGS sequence"/>
</dbReference>
<evidence type="ECO:0000313" key="3">
    <source>
        <dbReference type="Proteomes" id="UP000057737"/>
    </source>
</evidence>
<reference evidence="2 3" key="1">
    <citation type="submission" date="2015-11" db="EMBL/GenBank/DDBJ databases">
        <title>Draft Genome Sequence of the Strain BR 10303 (Bradyrhizobium sp.) isolated from nodules of Centrolobium paraense.</title>
        <authorList>
            <person name="Zelli J.E."/>
            <person name="Simoes-Araujo J.L."/>
            <person name="Barauna A.C."/>
            <person name="Silva K."/>
        </authorList>
    </citation>
    <scope>NUCLEOTIDE SEQUENCE [LARGE SCALE GENOMIC DNA]</scope>
    <source>
        <strain evidence="2 3">BR 10303</strain>
    </source>
</reference>
<dbReference type="OrthoDB" id="9801817at2"/>
<evidence type="ECO:0008006" key="4">
    <source>
        <dbReference type="Google" id="ProtNLM"/>
    </source>
</evidence>
<sequence length="330" mass="34708">MATATPLYLNAKTVQSCLSDKEIYEIVSRMLRQLNTADVIKGPKAGFGVSVEGDHLYMGSLSGCILSDSSAGLKWFVVPSANWSRNAPRVPATILICNAKTGLLEGVLDATQLTCDRTAAMAIAAAFACARRPLTNAAVIGAGHIGRALVRLLAATQAIDCIAVGSRTESSSRDACDRVASSVRGNLNLYATADIHQAVRDADVIFTATSGPDDGNVVRTEWLREDAIVCSLGSRREVDFDLIAGAWIVVDDPEGMKARSSHFREGGAGWGRIATDVGNLMSGEIHVPENEGRVLLLLGGLGVLDVALGARALVNSRLKGLGIPLEPGDV</sequence>
<dbReference type="RefSeq" id="WP_066512492.1">
    <property type="nucleotide sequence ID" value="NZ_LNCU01000100.1"/>
</dbReference>
<dbReference type="InterPro" id="IPR023401">
    <property type="entry name" value="ODC_N"/>
</dbReference>
<dbReference type="GO" id="GO:0005737">
    <property type="term" value="C:cytoplasm"/>
    <property type="evidence" value="ECO:0007669"/>
    <property type="project" value="TreeGrafter"/>
</dbReference>
<dbReference type="InterPro" id="IPR003462">
    <property type="entry name" value="ODC_Mu_crystall"/>
</dbReference>
<dbReference type="PANTHER" id="PTHR13812:SF19">
    <property type="entry name" value="KETIMINE REDUCTASE MU-CRYSTALLIN"/>
    <property type="match status" value="1"/>
</dbReference>
<name>A0A109JIK3_9BRAD</name>